<dbReference type="InterPro" id="IPR033315">
    <property type="entry name" value="Fan1-like"/>
</dbReference>
<keyword evidence="7" id="KW-0479">Metal-binding</keyword>
<dbReference type="InterPro" id="IPR049125">
    <property type="entry name" value="FAN1-like_WH"/>
</dbReference>
<organism evidence="12 15">
    <name type="scientific">Dyadobacter chenhuakuii</name>
    <dbReference type="NCBI Taxonomy" id="2909339"/>
    <lineage>
        <taxon>Bacteria</taxon>
        <taxon>Pseudomonadati</taxon>
        <taxon>Bacteroidota</taxon>
        <taxon>Cytophagia</taxon>
        <taxon>Cytophagales</taxon>
        <taxon>Spirosomataceae</taxon>
        <taxon>Dyadobacter</taxon>
    </lineage>
</organism>
<evidence type="ECO:0000256" key="4">
    <source>
        <dbReference type="ARBA" id="ARBA00005533"/>
    </source>
</evidence>
<dbReference type="PANTHER" id="PTHR15749:SF4">
    <property type="entry name" value="FANCONI-ASSOCIATED NUCLEASE 1"/>
    <property type="match status" value="1"/>
</dbReference>
<keyword evidence="10" id="KW-0464">Manganese</keyword>
<evidence type="ECO:0000313" key="12">
    <source>
        <dbReference type="EMBL" id="MCF2500723.1"/>
    </source>
</evidence>
<keyword evidence="14" id="KW-1185">Reference proteome</keyword>
<dbReference type="Pfam" id="PF08774">
    <property type="entry name" value="VRR_NUC"/>
    <property type="match status" value="1"/>
</dbReference>
<keyword evidence="8" id="KW-0378">Hydrolase</keyword>
<evidence type="ECO:0000256" key="1">
    <source>
        <dbReference type="ARBA" id="ARBA00000983"/>
    </source>
</evidence>
<dbReference type="GO" id="GO:0046872">
    <property type="term" value="F:metal ion binding"/>
    <property type="evidence" value="ECO:0007669"/>
    <property type="project" value="UniProtKB-KW"/>
</dbReference>
<protein>
    <recommendedName>
        <fullName evidence="5">phosphodiesterase I</fullName>
        <ecNumber evidence="5">3.1.4.1</ecNumber>
    </recommendedName>
</protein>
<dbReference type="Gene3D" id="3.40.1350.10">
    <property type="match status" value="1"/>
</dbReference>
<dbReference type="Pfam" id="PF21315">
    <property type="entry name" value="FAN1_HTH"/>
    <property type="match status" value="1"/>
</dbReference>
<proteinExistence type="inferred from homology"/>
<dbReference type="Proteomes" id="UP001055420">
    <property type="component" value="Chromosome"/>
</dbReference>
<comment type="cofactor">
    <cofactor evidence="3">
        <name>Mg(2+)</name>
        <dbReference type="ChEBI" id="CHEBI:18420"/>
    </cofactor>
</comment>
<name>A0A9X1TVS8_9BACT</name>
<dbReference type="EMBL" id="JAKFFV010000012">
    <property type="protein sequence ID" value="MCF2500723.1"/>
    <property type="molecule type" value="Genomic_DNA"/>
</dbReference>
<keyword evidence="6" id="KW-0540">Nuclease</keyword>
<evidence type="ECO:0000256" key="2">
    <source>
        <dbReference type="ARBA" id="ARBA00001936"/>
    </source>
</evidence>
<evidence type="ECO:0000256" key="3">
    <source>
        <dbReference type="ARBA" id="ARBA00001946"/>
    </source>
</evidence>
<comment type="catalytic activity">
    <reaction evidence="1">
        <text>Hydrolytically removes 5'-nucleotides successively from the 3'-hydroxy termini of 3'-hydroxy-terminated oligonucleotides.</text>
        <dbReference type="EC" id="3.1.4.1"/>
    </reaction>
</comment>
<evidence type="ECO:0000256" key="10">
    <source>
        <dbReference type="ARBA" id="ARBA00023211"/>
    </source>
</evidence>
<comment type="cofactor">
    <cofactor evidence="2">
        <name>Mn(2+)</name>
        <dbReference type="ChEBI" id="CHEBI:29035"/>
    </cofactor>
</comment>
<reference evidence="12" key="1">
    <citation type="submission" date="2022-01" db="EMBL/GenBank/DDBJ databases">
        <title>Novel species in genus Dyadobacter.</title>
        <authorList>
            <person name="Ma C."/>
        </authorList>
    </citation>
    <scope>NUCLEOTIDE SEQUENCE</scope>
    <source>
        <strain evidence="13">CY22</strain>
        <strain evidence="12">CY357</strain>
    </source>
</reference>
<evidence type="ECO:0000256" key="6">
    <source>
        <dbReference type="ARBA" id="ARBA00022722"/>
    </source>
</evidence>
<dbReference type="Proteomes" id="UP001139411">
    <property type="component" value="Unassembled WGS sequence"/>
</dbReference>
<feature type="domain" description="VRR-NUC" evidence="11">
    <location>
        <begin position="452"/>
        <end position="564"/>
    </location>
</feature>
<dbReference type="EC" id="3.1.4.1" evidence="5"/>
<dbReference type="InterPro" id="IPR011856">
    <property type="entry name" value="tRNA_endonuc-like_dom_sf"/>
</dbReference>
<dbReference type="InterPro" id="IPR014883">
    <property type="entry name" value="VRR_NUC"/>
</dbReference>
<dbReference type="PANTHER" id="PTHR15749">
    <property type="entry name" value="FANCONI-ASSOCIATED NUCLEASE 1"/>
    <property type="match status" value="1"/>
</dbReference>
<evidence type="ECO:0000313" key="13">
    <source>
        <dbReference type="EMBL" id="USJ30900.1"/>
    </source>
</evidence>
<dbReference type="GO" id="GO:0036297">
    <property type="term" value="P:interstrand cross-link repair"/>
    <property type="evidence" value="ECO:0007669"/>
    <property type="project" value="InterPro"/>
</dbReference>
<keyword evidence="9" id="KW-0460">Magnesium</keyword>
<gene>
    <name evidence="12" type="ORF">L0661_20550</name>
    <name evidence="13" type="ORF">NFI80_23955</name>
</gene>
<comment type="similarity">
    <text evidence="4">Belongs to the FAN1 family.</text>
</comment>
<evidence type="ECO:0000313" key="15">
    <source>
        <dbReference type="Proteomes" id="UP001139411"/>
    </source>
</evidence>
<dbReference type="EMBL" id="CP098805">
    <property type="protein sequence ID" value="USJ30900.1"/>
    <property type="molecule type" value="Genomic_DNA"/>
</dbReference>
<dbReference type="RefSeq" id="WP_235164072.1">
    <property type="nucleotide sequence ID" value="NZ_CP098805.1"/>
</dbReference>
<evidence type="ECO:0000256" key="8">
    <source>
        <dbReference type="ARBA" id="ARBA00022801"/>
    </source>
</evidence>
<evidence type="ECO:0000256" key="7">
    <source>
        <dbReference type="ARBA" id="ARBA00022723"/>
    </source>
</evidence>
<dbReference type="GO" id="GO:0004528">
    <property type="term" value="F:phosphodiesterase I activity"/>
    <property type="evidence" value="ECO:0007669"/>
    <property type="project" value="UniProtKB-EC"/>
</dbReference>
<sequence>MLPNPFVQNIEFPTDLPPKYYHDYFNYVLEFVRKRYAHVLNETETRFLDDYDSLSEDAQCLFIRFSNRSKSFFRVNSLSYAEISDLPAVLNELLEKDFIESICDAHEGRFAEIMELFTKPEHLLFTKILAPDIMPAKTIKKPDLVRWLMHEYDFKTLCEIITEHEPVVKVSYEAEVMVMKFLFFGNRNADMTEFVIRDLGHVRFNSFDEQHLAIQFETRKDVDDTLMVSLMKETFDVLKADLPPEEIFDWFMNWHVGNGTGLSPKAIPSFNMFILRVSAWLERKKMLSQALSIYQLTNDAPARERRVRLLYNLGEIDEALALCEEIAENPQNADERYFSLDFHERIKNKKTRIVKRTTQALKSAEAIEVPIMYRYQVELGAIHYYRERGYQAFFSENEPWRTLFGLLFWDAIYDTNVQTIHNPLQRVPTDFFLPDFYYKRAAQLKERLEAAHSKEIIEELVTRTYMEKYGITNVLVPWYEGALEKVLVLISLLSPEQIHLVMMEIALNLRENTRGFPDLLVWNETEYAFIEIKSPTDHLSSRQLHWQHFFKEHNVQSRIVRVKWLKDEVSIDLESGDNGQMI</sequence>
<dbReference type="GO" id="GO:0003676">
    <property type="term" value="F:nucleic acid binding"/>
    <property type="evidence" value="ECO:0007669"/>
    <property type="project" value="InterPro"/>
</dbReference>
<dbReference type="AlphaFoldDB" id="A0A9X1TVS8"/>
<evidence type="ECO:0000313" key="14">
    <source>
        <dbReference type="Proteomes" id="UP001055420"/>
    </source>
</evidence>
<accession>A0A9X1TVS8</accession>
<evidence type="ECO:0000256" key="5">
    <source>
        <dbReference type="ARBA" id="ARBA00012029"/>
    </source>
</evidence>
<dbReference type="SMART" id="SM00990">
    <property type="entry name" value="VRR_NUC"/>
    <property type="match status" value="1"/>
</dbReference>
<evidence type="ECO:0000259" key="11">
    <source>
        <dbReference type="SMART" id="SM00990"/>
    </source>
</evidence>
<evidence type="ECO:0000256" key="9">
    <source>
        <dbReference type="ARBA" id="ARBA00022842"/>
    </source>
</evidence>